<evidence type="ECO:0000313" key="2">
    <source>
        <dbReference type="EMBL" id="KAK2959443.1"/>
    </source>
</evidence>
<organism evidence="2 4">
    <name type="scientific">Blattamonas nauphoetae</name>
    <dbReference type="NCBI Taxonomy" id="2049346"/>
    <lineage>
        <taxon>Eukaryota</taxon>
        <taxon>Metamonada</taxon>
        <taxon>Preaxostyla</taxon>
        <taxon>Oxymonadida</taxon>
        <taxon>Blattamonas</taxon>
    </lineage>
</organism>
<dbReference type="Pfam" id="PF24681">
    <property type="entry name" value="Kelch_KLHDC2_KLHL20_DRC7"/>
    <property type="match status" value="1"/>
</dbReference>
<dbReference type="EMBL" id="JARBJD010000021">
    <property type="protein sequence ID" value="KAK2960680.1"/>
    <property type="molecule type" value="Genomic_DNA"/>
</dbReference>
<evidence type="ECO:0000313" key="1">
    <source>
        <dbReference type="EMBL" id="KAK2948975.1"/>
    </source>
</evidence>
<dbReference type="EMBL" id="JARBJD010000029">
    <property type="protein sequence ID" value="KAK2959443.1"/>
    <property type="molecule type" value="Genomic_DNA"/>
</dbReference>
<sequence length="116" mass="12789">MLCKNRPPPICSHVAVYSPVSRSMIVFGGRTSERSENKLWAYSFSQHSWSVVTTESSPPQPRYFHSACTQFIPSTLQAISFTAFPLSIPAVTGYHFTPFISSEFHPVAPAAVPQVA</sequence>
<protein>
    <submittedName>
        <fullName evidence="2">Uncharacterized protein</fullName>
    </submittedName>
</protein>
<proteinExistence type="predicted"/>
<comment type="caution">
    <text evidence="2">The sequence shown here is derived from an EMBL/GenBank/DDBJ whole genome shotgun (WGS) entry which is preliminary data.</text>
</comment>
<dbReference type="Proteomes" id="UP001281761">
    <property type="component" value="Unassembled WGS sequence"/>
</dbReference>
<dbReference type="SUPFAM" id="SSF117281">
    <property type="entry name" value="Kelch motif"/>
    <property type="match status" value="1"/>
</dbReference>
<evidence type="ECO:0000313" key="4">
    <source>
        <dbReference type="Proteomes" id="UP001281761"/>
    </source>
</evidence>
<name>A0ABQ9Y6P8_9EUKA</name>
<keyword evidence="4" id="KW-1185">Reference proteome</keyword>
<dbReference type="EMBL" id="JARBJD010000165">
    <property type="protein sequence ID" value="KAK2948975.1"/>
    <property type="molecule type" value="Genomic_DNA"/>
</dbReference>
<evidence type="ECO:0000313" key="3">
    <source>
        <dbReference type="EMBL" id="KAK2960680.1"/>
    </source>
</evidence>
<dbReference type="Gene3D" id="2.120.10.80">
    <property type="entry name" value="Kelch-type beta propeller"/>
    <property type="match status" value="1"/>
</dbReference>
<reference evidence="2 4" key="1">
    <citation type="journal article" date="2022" name="bioRxiv">
        <title>Genomics of Preaxostyla Flagellates Illuminates Evolutionary Transitions and the Path Towards Mitochondrial Loss.</title>
        <authorList>
            <person name="Novak L.V.F."/>
            <person name="Treitli S.C."/>
            <person name="Pyrih J."/>
            <person name="Halakuc P."/>
            <person name="Pipaliya S.V."/>
            <person name="Vacek V."/>
            <person name="Brzon O."/>
            <person name="Soukal P."/>
            <person name="Eme L."/>
            <person name="Dacks J.B."/>
            <person name="Karnkowska A."/>
            <person name="Elias M."/>
            <person name="Hampl V."/>
        </authorList>
    </citation>
    <scope>NUCLEOTIDE SEQUENCE [LARGE SCALE GENOMIC DNA]</scope>
    <source>
        <strain evidence="2">NAU3</strain>
        <tissue evidence="2">Gut</tissue>
    </source>
</reference>
<accession>A0ABQ9Y6P8</accession>
<gene>
    <name evidence="1" type="ORF">BLNAU_16081</name>
    <name evidence="3" type="ORF">BLNAU_4335</name>
    <name evidence="2" type="ORF">BLNAU_5492</name>
</gene>
<dbReference type="InterPro" id="IPR015915">
    <property type="entry name" value="Kelch-typ_b-propeller"/>
</dbReference>